<dbReference type="PANTHER" id="PTHR24413">
    <property type="entry name" value="SPECKLE-TYPE POZ PROTEIN"/>
    <property type="match status" value="1"/>
</dbReference>
<dbReference type="Pfam" id="PF00651">
    <property type="entry name" value="BTB"/>
    <property type="match status" value="1"/>
</dbReference>
<feature type="domain" description="BTB" evidence="1">
    <location>
        <begin position="164"/>
        <end position="236"/>
    </location>
</feature>
<dbReference type="Gene3D" id="3.30.710.10">
    <property type="entry name" value="Potassium Channel Kv1.1, Chain A"/>
    <property type="match status" value="1"/>
</dbReference>
<name>A0A812PJN0_9DINO</name>
<dbReference type="PROSITE" id="PS50097">
    <property type="entry name" value="BTB"/>
    <property type="match status" value="1"/>
</dbReference>
<dbReference type="GO" id="GO:0030163">
    <property type="term" value="P:protein catabolic process"/>
    <property type="evidence" value="ECO:0007669"/>
    <property type="project" value="UniProtKB-ARBA"/>
</dbReference>
<dbReference type="InterPro" id="IPR011333">
    <property type="entry name" value="SKP1/BTB/POZ_sf"/>
</dbReference>
<dbReference type="EMBL" id="CAJNDS010002178">
    <property type="protein sequence ID" value="CAE7361015.1"/>
    <property type="molecule type" value="Genomic_DNA"/>
</dbReference>
<protein>
    <submittedName>
        <fullName evidence="2">HMT1 protein</fullName>
    </submittedName>
</protein>
<dbReference type="Proteomes" id="UP000604046">
    <property type="component" value="Unassembled WGS sequence"/>
</dbReference>
<dbReference type="OrthoDB" id="6020506at2759"/>
<proteinExistence type="predicted"/>
<sequence>MAEMAREELRERREEVEMAISDAAKFTACQSVESRLVGPRSQIRIQMRAYPRGTAIESQHLGLFAVLHAPKGTTRQSWKLRCVFTVLNVHPEKHLKKMVHGNFESGKACGVKDMLLLPQLFSPEAGWSQPAGEILVQLQVCFPFEPEPACPAFCRELDLSKELCQVAFILADGSRIYFDRRLLVARSEYFGEMLGNDSWKEGRTNENYLRSNPDANSRTMSAVLRFLVGGSFCLRDGVAQAFAVRRLADQYRLKDLVSMVDSALERVLSEGNVLTFLAQTLGSGGSLEAECLDMLQDNECELLERQKPKIKQIIKENPQLAETMMELLMGTARELRGQKRKLESPRV</sequence>
<keyword evidence="3" id="KW-1185">Reference proteome</keyword>
<accession>A0A812PJN0</accession>
<dbReference type="AlphaFoldDB" id="A0A812PJN0"/>
<gene>
    <name evidence="2" type="primary">HMT1</name>
    <name evidence="2" type="ORF">SNAT2548_LOCUS19406</name>
</gene>
<dbReference type="CDD" id="cd00121">
    <property type="entry name" value="MATH"/>
    <property type="match status" value="1"/>
</dbReference>
<dbReference type="SUPFAM" id="SSF54695">
    <property type="entry name" value="POZ domain"/>
    <property type="match status" value="1"/>
</dbReference>
<evidence type="ECO:0000313" key="3">
    <source>
        <dbReference type="Proteomes" id="UP000604046"/>
    </source>
</evidence>
<evidence type="ECO:0000259" key="1">
    <source>
        <dbReference type="PROSITE" id="PS50097"/>
    </source>
</evidence>
<comment type="caution">
    <text evidence="2">The sequence shown here is derived from an EMBL/GenBank/DDBJ whole genome shotgun (WGS) entry which is preliminary data.</text>
</comment>
<reference evidence="2" key="1">
    <citation type="submission" date="2021-02" db="EMBL/GenBank/DDBJ databases">
        <authorList>
            <person name="Dougan E. K."/>
            <person name="Rhodes N."/>
            <person name="Thang M."/>
            <person name="Chan C."/>
        </authorList>
    </citation>
    <scope>NUCLEOTIDE SEQUENCE</scope>
</reference>
<dbReference type="InterPro" id="IPR002083">
    <property type="entry name" value="MATH/TRAF_dom"/>
</dbReference>
<evidence type="ECO:0000313" key="2">
    <source>
        <dbReference type="EMBL" id="CAE7361015.1"/>
    </source>
</evidence>
<dbReference type="SMART" id="SM00225">
    <property type="entry name" value="BTB"/>
    <property type="match status" value="1"/>
</dbReference>
<organism evidence="2 3">
    <name type="scientific">Symbiodinium natans</name>
    <dbReference type="NCBI Taxonomy" id="878477"/>
    <lineage>
        <taxon>Eukaryota</taxon>
        <taxon>Sar</taxon>
        <taxon>Alveolata</taxon>
        <taxon>Dinophyceae</taxon>
        <taxon>Suessiales</taxon>
        <taxon>Symbiodiniaceae</taxon>
        <taxon>Symbiodinium</taxon>
    </lineage>
</organism>
<dbReference type="InterPro" id="IPR000210">
    <property type="entry name" value="BTB/POZ_dom"/>
</dbReference>